<reference evidence="7" key="1">
    <citation type="submission" date="2022-08" db="EMBL/GenBank/DDBJ databases">
        <title>Polycladomyces zharkentsis sp. nov., a novel thermophilic CMC and starch-degrading bacterium isolated from a geothermal spring in Kazakhstan.</title>
        <authorList>
            <person name="Mashzhan A."/>
            <person name="Kistaubaeva A."/>
            <person name="Javier-Lopez R."/>
            <person name="Birkeland N.-K."/>
        </authorList>
    </citation>
    <scope>NUCLEOTIDE SEQUENCE</scope>
    <source>
        <strain evidence="7">KSR 13</strain>
    </source>
</reference>
<evidence type="ECO:0000256" key="4">
    <source>
        <dbReference type="ARBA" id="ARBA00023098"/>
    </source>
</evidence>
<dbReference type="GO" id="GO:0016874">
    <property type="term" value="F:ligase activity"/>
    <property type="evidence" value="ECO:0007669"/>
    <property type="project" value="UniProtKB-KW"/>
</dbReference>
<dbReference type="Pfam" id="PF13193">
    <property type="entry name" value="AMP-binding_C"/>
    <property type="match status" value="1"/>
</dbReference>
<evidence type="ECO:0000313" key="8">
    <source>
        <dbReference type="Proteomes" id="UP001174196"/>
    </source>
</evidence>
<keyword evidence="8" id="KW-1185">Reference proteome</keyword>
<keyword evidence="4" id="KW-0443">Lipid metabolism</keyword>
<keyword evidence="2 7" id="KW-0436">Ligase</keyword>
<proteinExistence type="inferred from homology"/>
<evidence type="ECO:0000256" key="1">
    <source>
        <dbReference type="ARBA" id="ARBA00006432"/>
    </source>
</evidence>
<evidence type="ECO:0000259" key="6">
    <source>
        <dbReference type="Pfam" id="PF13193"/>
    </source>
</evidence>
<dbReference type="InterPro" id="IPR020845">
    <property type="entry name" value="AMP-binding_CS"/>
</dbReference>
<dbReference type="Gene3D" id="3.30.300.30">
    <property type="match status" value="1"/>
</dbReference>
<comment type="caution">
    <text evidence="7">The sequence shown here is derived from an EMBL/GenBank/DDBJ whole genome shotgun (WGS) entry which is preliminary data.</text>
</comment>
<name>A0ABT8IPG8_9BACL</name>
<dbReference type="InterPro" id="IPR042099">
    <property type="entry name" value="ANL_N_sf"/>
</dbReference>
<dbReference type="PANTHER" id="PTHR43859:SF4">
    <property type="entry name" value="BUTANOATE--COA LIGASE AAE1-RELATED"/>
    <property type="match status" value="1"/>
</dbReference>
<dbReference type="EMBL" id="JANRHH010000044">
    <property type="protein sequence ID" value="MDN4594686.1"/>
    <property type="molecule type" value="Genomic_DNA"/>
</dbReference>
<dbReference type="InterPro" id="IPR025110">
    <property type="entry name" value="AMP-bd_C"/>
</dbReference>
<dbReference type="Proteomes" id="UP001174196">
    <property type="component" value="Unassembled WGS sequence"/>
</dbReference>
<dbReference type="CDD" id="cd12118">
    <property type="entry name" value="ttLC_FACS_AEE21_like"/>
    <property type="match status" value="1"/>
</dbReference>
<organism evidence="7 8">
    <name type="scientific">Polycladomyces subterraneus</name>
    <dbReference type="NCBI Taxonomy" id="1016997"/>
    <lineage>
        <taxon>Bacteria</taxon>
        <taxon>Bacillati</taxon>
        <taxon>Bacillota</taxon>
        <taxon>Bacilli</taxon>
        <taxon>Bacillales</taxon>
        <taxon>Thermoactinomycetaceae</taxon>
        <taxon>Polycladomyces</taxon>
    </lineage>
</organism>
<dbReference type="InterPro" id="IPR045851">
    <property type="entry name" value="AMP-bd_C_sf"/>
</dbReference>
<dbReference type="NCBIfam" id="NF004837">
    <property type="entry name" value="PRK06187.1"/>
    <property type="match status" value="1"/>
</dbReference>
<sequence>MEKPLFQKVWSKAQWKGLPVHRSLLTPIMFLERALHAFPEKTAVVDGERRFTYAEFGSRVYRLASALRKAGIGKGDRVAVLSPNTVEFLEAYFAVPQIGAVLVPINRLLSSEEVKYILQHSEAKAIILHGELGHLLEPVWNELEHLEQVIWTGPREQGALATGRTYEAFLEDGSGDPFVYMVDDEDQTISINYTSGTTGRPKGVMYTHRGAYLNAMGEIVEAGLNASSVYLHTLPMYHCNGWCYPWAVTGVGALHVCLPKVRSEDIFRLIEKEMVTHLCAAPTVIIKMTADAPSGYRFPRPLRIVTAASPPPPAVIERAEGMGAQVIHVYGLTETYGPHTVCEWKEEWNGEDSKRRALLKGRQGVGYIHAPELRVVDENMEDIPADGETVGEVIMRGNNVMKGYFRDEEATAEAFRGGWFHSGDLAVMHPDGYIELKDRKKDIIISGGVNISTIEVERVLYQHPDILEAAVVGVPDPYWGEVPKAFVTLRPGAQLTEEEVIAFTRERLAHYKCPKEVAFGPLPKTSTGKVQKFKLREQARAEKEAQLANQGGFS</sequence>
<dbReference type="Gene3D" id="3.40.50.12780">
    <property type="entry name" value="N-terminal domain of ligase-like"/>
    <property type="match status" value="1"/>
</dbReference>
<evidence type="ECO:0000313" key="7">
    <source>
        <dbReference type="EMBL" id="MDN4594686.1"/>
    </source>
</evidence>
<feature type="domain" description="AMP-binding enzyme C-terminal" evidence="6">
    <location>
        <begin position="455"/>
        <end position="529"/>
    </location>
</feature>
<comment type="similarity">
    <text evidence="1">Belongs to the ATP-dependent AMP-binding enzyme family.</text>
</comment>
<dbReference type="SUPFAM" id="SSF56801">
    <property type="entry name" value="Acetyl-CoA synthetase-like"/>
    <property type="match status" value="1"/>
</dbReference>
<gene>
    <name evidence="7" type="ORF">NWF35_12475</name>
</gene>
<accession>A0ABT8IPG8</accession>
<dbReference type="InterPro" id="IPR000873">
    <property type="entry name" value="AMP-dep_synth/lig_dom"/>
</dbReference>
<dbReference type="PROSITE" id="PS00455">
    <property type="entry name" value="AMP_BINDING"/>
    <property type="match status" value="1"/>
</dbReference>
<evidence type="ECO:0000259" key="5">
    <source>
        <dbReference type="Pfam" id="PF00501"/>
    </source>
</evidence>
<dbReference type="Pfam" id="PF00501">
    <property type="entry name" value="AMP-binding"/>
    <property type="match status" value="1"/>
</dbReference>
<dbReference type="RefSeq" id="WP_301239488.1">
    <property type="nucleotide sequence ID" value="NZ_JANRHH010000044.1"/>
</dbReference>
<feature type="domain" description="AMP-dependent synthetase/ligase" evidence="5">
    <location>
        <begin position="31"/>
        <end position="405"/>
    </location>
</feature>
<evidence type="ECO:0000256" key="3">
    <source>
        <dbReference type="ARBA" id="ARBA00022832"/>
    </source>
</evidence>
<dbReference type="PANTHER" id="PTHR43859">
    <property type="entry name" value="ACYL-ACTIVATING ENZYME"/>
    <property type="match status" value="1"/>
</dbReference>
<evidence type="ECO:0000256" key="2">
    <source>
        <dbReference type="ARBA" id="ARBA00022598"/>
    </source>
</evidence>
<protein>
    <submittedName>
        <fullName evidence="7">Acyl--CoA ligase family protein</fullName>
    </submittedName>
</protein>
<keyword evidence="3" id="KW-0276">Fatty acid metabolism</keyword>
<dbReference type="NCBIfam" id="NF006020">
    <property type="entry name" value="PRK08162.1"/>
    <property type="match status" value="1"/>
</dbReference>